<dbReference type="PANTHER" id="PTHR22878:SF70">
    <property type="entry name" value="DYNEIN HEAVY CHAIN 2, AXONEMAL"/>
    <property type="match status" value="1"/>
</dbReference>
<gene>
    <name evidence="3" type="primary">Dnah3</name>
</gene>
<dbReference type="Gene3D" id="1.20.1270.280">
    <property type="match status" value="1"/>
</dbReference>
<organism evidence="3">
    <name type="scientific">Phallusia mammillata</name>
    <dbReference type="NCBI Taxonomy" id="59560"/>
    <lineage>
        <taxon>Eukaryota</taxon>
        <taxon>Metazoa</taxon>
        <taxon>Chordata</taxon>
        <taxon>Tunicata</taxon>
        <taxon>Ascidiacea</taxon>
        <taxon>Phlebobranchia</taxon>
        <taxon>Ascidiidae</taxon>
        <taxon>Phallusia</taxon>
    </lineage>
</organism>
<dbReference type="Pfam" id="PF18198">
    <property type="entry name" value="AAA_lid_11"/>
    <property type="match status" value="1"/>
</dbReference>
<evidence type="ECO:0000259" key="1">
    <source>
        <dbReference type="Pfam" id="PF18198"/>
    </source>
</evidence>
<dbReference type="GO" id="GO:0007018">
    <property type="term" value="P:microtubule-based movement"/>
    <property type="evidence" value="ECO:0007669"/>
    <property type="project" value="InterPro"/>
</dbReference>
<protein>
    <submittedName>
        <fullName evidence="3">Dynein heavy chain 3, axonemal-like</fullName>
    </submittedName>
</protein>
<dbReference type="GO" id="GO:0030286">
    <property type="term" value="C:dynein complex"/>
    <property type="evidence" value="ECO:0007669"/>
    <property type="project" value="InterPro"/>
</dbReference>
<dbReference type="FunFam" id="1.20.1270.280:FF:000001">
    <property type="entry name" value="dynein heavy chain 7, axonemal"/>
    <property type="match status" value="1"/>
</dbReference>
<evidence type="ECO:0000313" key="3">
    <source>
        <dbReference type="EMBL" id="CAB3238687.1"/>
    </source>
</evidence>
<dbReference type="AlphaFoldDB" id="A0A6F9DBP2"/>
<dbReference type="FunFam" id="3.10.490.20:FF:000001">
    <property type="entry name" value="dynein heavy chain 7, axonemal"/>
    <property type="match status" value="1"/>
</dbReference>
<dbReference type="InterPro" id="IPR043160">
    <property type="entry name" value="Dynein_C_barrel"/>
</dbReference>
<name>A0A6F9DBP2_9ASCI</name>
<dbReference type="GO" id="GO:0045505">
    <property type="term" value="F:dynein intermediate chain binding"/>
    <property type="evidence" value="ECO:0007669"/>
    <property type="project" value="InterPro"/>
</dbReference>
<feature type="domain" description="Dynein heavy chain C-terminal" evidence="2">
    <location>
        <begin position="101"/>
        <end position="406"/>
    </location>
</feature>
<dbReference type="Gene3D" id="1.10.8.720">
    <property type="entry name" value="Region D6 of dynein motor"/>
    <property type="match status" value="1"/>
</dbReference>
<sequence length="410" mass="47051">MFLKDYDEVPLVALNYLIGECNYGGRVTDDYDRRLLKSLLSNFMCSEVFETAGYKFSSNDVYFAPDERDYEEYIKYIKNLPLNTHPEVFGFHLNADISKDQQETQQMFDGILVTLPRLSTSAGGKSPQVIVQELASDILSKLPDPFNLEEVQAKYPTDYSESMNTVLVQELIRFNRLTAVVRSSLQDLKRALRGLVLLSSELEDVLDNMLVGKVPSLWASKSYPSLKPLGGYVSDLIARLQFFKTWVTHGKPVVFWISGFFFTQSFLTGSMQNYARRRQIPIDRLDFRYHVTDEDRPRSRPTVGVYIQGLFMEGARWCRQEKVIVESQTKTLYDIIPAIWLEPHQVRDKRDTSSDEITYSCPVYKTSARRGVLSTTGHSTNYVLTIKFPSSLPEQHWVNRGVACLCQLDD</sequence>
<accession>A0A6F9DBP2</accession>
<reference evidence="3" key="1">
    <citation type="submission" date="2020-04" db="EMBL/GenBank/DDBJ databases">
        <authorList>
            <person name="Neveu A P."/>
        </authorList>
    </citation>
    <scope>NUCLEOTIDE SEQUENCE</scope>
    <source>
        <tissue evidence="3">Whole embryo</tissue>
    </source>
</reference>
<dbReference type="EMBL" id="LR784564">
    <property type="protein sequence ID" value="CAB3238687.1"/>
    <property type="molecule type" value="mRNA"/>
</dbReference>
<dbReference type="InterPro" id="IPR026983">
    <property type="entry name" value="DHC"/>
</dbReference>
<dbReference type="GO" id="GO:0051959">
    <property type="term" value="F:dynein light intermediate chain binding"/>
    <property type="evidence" value="ECO:0007669"/>
    <property type="project" value="InterPro"/>
</dbReference>
<dbReference type="Gene3D" id="3.10.490.20">
    <property type="match status" value="1"/>
</dbReference>
<dbReference type="InterPro" id="IPR041658">
    <property type="entry name" value="AAA_lid_11"/>
</dbReference>
<feature type="domain" description="Dynein heavy chain AAA lid" evidence="1">
    <location>
        <begin position="1"/>
        <end position="95"/>
    </location>
</feature>
<evidence type="ECO:0000259" key="2">
    <source>
        <dbReference type="Pfam" id="PF18199"/>
    </source>
</evidence>
<dbReference type="InterPro" id="IPR042219">
    <property type="entry name" value="AAA_lid_11_sf"/>
</dbReference>
<dbReference type="InterPro" id="IPR041228">
    <property type="entry name" value="Dynein_C"/>
</dbReference>
<dbReference type="PANTHER" id="PTHR22878">
    <property type="entry name" value="DYNEIN HEAVY CHAIN 6, AXONEMAL-LIKE-RELATED"/>
    <property type="match status" value="1"/>
</dbReference>
<proteinExistence type="evidence at transcript level"/>
<dbReference type="Pfam" id="PF18199">
    <property type="entry name" value="Dynein_C"/>
    <property type="match status" value="1"/>
</dbReference>